<evidence type="ECO:0000259" key="7">
    <source>
        <dbReference type="PROSITE" id="PS50089"/>
    </source>
</evidence>
<accession>A0A2N9HLW3</accession>
<dbReference type="PANTHER" id="PTHR15710:SF229">
    <property type="entry name" value="E3 UBIQUITIN-PROTEIN LIGASE RNF181-LIKE"/>
    <property type="match status" value="1"/>
</dbReference>
<comment type="catalytic activity">
    <reaction evidence="1">
        <text>S-ubiquitinyl-[E2 ubiquitin-conjugating enzyme]-L-cysteine + [acceptor protein]-L-lysine = [E2 ubiquitin-conjugating enzyme]-L-cysteine + N(6)-ubiquitinyl-[acceptor protein]-L-lysine.</text>
        <dbReference type="EC" id="2.3.2.27"/>
    </reaction>
</comment>
<dbReference type="EMBL" id="OIVN01003691">
    <property type="protein sequence ID" value="SPD12965.1"/>
    <property type="molecule type" value="Genomic_DNA"/>
</dbReference>
<evidence type="ECO:0000256" key="6">
    <source>
        <dbReference type="PROSITE-ProRule" id="PRU00175"/>
    </source>
</evidence>
<name>A0A2N9HLW3_FAGSY</name>
<gene>
    <name evidence="8" type="ORF">FSB_LOCUS40847</name>
</gene>
<protein>
    <recommendedName>
        <fullName evidence="2">RING-type E3 ubiquitin transferase</fullName>
        <ecNumber evidence="2">2.3.2.27</ecNumber>
    </recommendedName>
</protein>
<dbReference type="InterPro" id="IPR013083">
    <property type="entry name" value="Znf_RING/FYVE/PHD"/>
</dbReference>
<keyword evidence="3" id="KW-0479">Metal-binding</keyword>
<reference evidence="8" key="1">
    <citation type="submission" date="2018-02" db="EMBL/GenBank/DDBJ databases">
        <authorList>
            <person name="Cohen D.B."/>
            <person name="Kent A.D."/>
        </authorList>
    </citation>
    <scope>NUCLEOTIDE SEQUENCE</scope>
</reference>
<organism evidence="8">
    <name type="scientific">Fagus sylvatica</name>
    <name type="common">Beechnut</name>
    <dbReference type="NCBI Taxonomy" id="28930"/>
    <lineage>
        <taxon>Eukaryota</taxon>
        <taxon>Viridiplantae</taxon>
        <taxon>Streptophyta</taxon>
        <taxon>Embryophyta</taxon>
        <taxon>Tracheophyta</taxon>
        <taxon>Spermatophyta</taxon>
        <taxon>Magnoliopsida</taxon>
        <taxon>eudicotyledons</taxon>
        <taxon>Gunneridae</taxon>
        <taxon>Pentapetalae</taxon>
        <taxon>rosids</taxon>
        <taxon>fabids</taxon>
        <taxon>Fagales</taxon>
        <taxon>Fagaceae</taxon>
        <taxon>Fagus</taxon>
    </lineage>
</organism>
<dbReference type="PANTHER" id="PTHR15710">
    <property type="entry name" value="E3 UBIQUITIN-PROTEIN LIGASE PRAJA"/>
    <property type="match status" value="1"/>
</dbReference>
<evidence type="ECO:0000256" key="3">
    <source>
        <dbReference type="ARBA" id="ARBA00022723"/>
    </source>
</evidence>
<dbReference type="InterPro" id="IPR001841">
    <property type="entry name" value="Znf_RING"/>
</dbReference>
<keyword evidence="4 6" id="KW-0863">Zinc-finger</keyword>
<proteinExistence type="predicted"/>
<evidence type="ECO:0000256" key="1">
    <source>
        <dbReference type="ARBA" id="ARBA00000900"/>
    </source>
</evidence>
<evidence type="ECO:0000256" key="5">
    <source>
        <dbReference type="ARBA" id="ARBA00022833"/>
    </source>
</evidence>
<dbReference type="GO" id="GO:0005737">
    <property type="term" value="C:cytoplasm"/>
    <property type="evidence" value="ECO:0007669"/>
    <property type="project" value="TreeGrafter"/>
</dbReference>
<dbReference type="Pfam" id="PF13639">
    <property type="entry name" value="zf-RING_2"/>
    <property type="match status" value="1"/>
</dbReference>
<dbReference type="AlphaFoldDB" id="A0A2N9HLW3"/>
<dbReference type="Gene3D" id="3.30.40.10">
    <property type="entry name" value="Zinc/RING finger domain, C3HC4 (zinc finger)"/>
    <property type="match status" value="1"/>
</dbReference>
<evidence type="ECO:0000256" key="4">
    <source>
        <dbReference type="ARBA" id="ARBA00022771"/>
    </source>
</evidence>
<feature type="domain" description="RING-type" evidence="7">
    <location>
        <begin position="105"/>
        <end position="146"/>
    </location>
</feature>
<dbReference type="GO" id="GO:0008270">
    <property type="term" value="F:zinc ion binding"/>
    <property type="evidence" value="ECO:0007669"/>
    <property type="project" value="UniProtKB-KW"/>
</dbReference>
<dbReference type="GO" id="GO:0016567">
    <property type="term" value="P:protein ubiquitination"/>
    <property type="evidence" value="ECO:0007669"/>
    <property type="project" value="TreeGrafter"/>
</dbReference>
<sequence>MSTNLTIRIHRELDFNRLLERSGHQGCNNSINVEITYTTKECIVIQLPDSIPTIESSIDALENINTMDSVENDAFEKVNTMDSVEKDAFKDTIEKNAFEDSIEKCIICLEEYEIGDLVYQMSCLHVYHEDCIARWLDDSQSCPVCRYSMPY</sequence>
<dbReference type="GO" id="GO:0061630">
    <property type="term" value="F:ubiquitin protein ligase activity"/>
    <property type="evidence" value="ECO:0007669"/>
    <property type="project" value="UniProtKB-EC"/>
</dbReference>
<evidence type="ECO:0000256" key="2">
    <source>
        <dbReference type="ARBA" id="ARBA00012483"/>
    </source>
</evidence>
<dbReference type="SUPFAM" id="SSF57850">
    <property type="entry name" value="RING/U-box"/>
    <property type="match status" value="1"/>
</dbReference>
<dbReference type="SMART" id="SM00184">
    <property type="entry name" value="RING"/>
    <property type="match status" value="1"/>
</dbReference>
<dbReference type="EC" id="2.3.2.27" evidence="2"/>
<keyword evidence="5" id="KW-0862">Zinc</keyword>
<dbReference type="PROSITE" id="PS50089">
    <property type="entry name" value="ZF_RING_2"/>
    <property type="match status" value="1"/>
</dbReference>
<evidence type="ECO:0000313" key="8">
    <source>
        <dbReference type="EMBL" id="SPD12965.1"/>
    </source>
</evidence>